<dbReference type="PROSITE" id="PS50109">
    <property type="entry name" value="HIS_KIN"/>
    <property type="match status" value="1"/>
</dbReference>
<dbReference type="Gene3D" id="1.10.287.130">
    <property type="match status" value="1"/>
</dbReference>
<dbReference type="InterPro" id="IPR036890">
    <property type="entry name" value="HATPase_C_sf"/>
</dbReference>
<evidence type="ECO:0000256" key="9">
    <source>
        <dbReference type="ARBA" id="ARBA00023012"/>
    </source>
</evidence>
<evidence type="ECO:0000256" key="5">
    <source>
        <dbReference type="ARBA" id="ARBA00022679"/>
    </source>
</evidence>
<dbReference type="SMART" id="SM00388">
    <property type="entry name" value="HisKA"/>
    <property type="match status" value="1"/>
</dbReference>
<dbReference type="InterPro" id="IPR036097">
    <property type="entry name" value="HisK_dim/P_sf"/>
</dbReference>
<keyword evidence="10 11" id="KW-0472">Membrane</keyword>
<proteinExistence type="predicted"/>
<dbReference type="SMART" id="SM00387">
    <property type="entry name" value="HATPase_c"/>
    <property type="match status" value="1"/>
</dbReference>
<protein>
    <recommendedName>
        <fullName evidence="3">histidine kinase</fullName>
        <ecNumber evidence="3">2.7.13.3</ecNumber>
    </recommendedName>
</protein>
<sequence>MSTPVAHGSLRRRLLLSLLASAAVLAIVVYFVVQSVARQVAQESQDNVLTASALSILDSARLNGGEISIDLPYSALSMLDSISDERVFYAIRLEDEFLSGYADLPEAKENDAATPAYLSAMFLGEEVRVATVRRRMSTDTGRSFLKVSVAQTLSGQKQALARISRTSMGIGAGFFLVSVVLAALISRSTIRPLDRLTESVSRRGPKDLRPVAAPVPSEMVPLVASLNSFMRRLQQSLMRSEDFIAEAAHRVRTPLAVVRTKAEVAQRKSDDPETRKALKEMIYAIDESSRTAGQLLDHAMVTFRLDHLAREEINLHRLVQDTVERMRPTSELKDITLETIGMDNAVIKGDPILVQNALHNLLDNAVKYSPSGAEIHVALNVGAHGADVSVKDTGPGFLTDELGELPKRFVRGANTQTIIGSGLGLTIAKEVVEAHGGTLQISNNSGGGACVSLLFPFS</sequence>
<dbReference type="InterPro" id="IPR003660">
    <property type="entry name" value="HAMP_dom"/>
</dbReference>
<dbReference type="GO" id="GO:0000155">
    <property type="term" value="F:phosphorelay sensor kinase activity"/>
    <property type="evidence" value="ECO:0007669"/>
    <property type="project" value="InterPro"/>
</dbReference>
<dbReference type="AlphaFoldDB" id="A0A2R8AKB7"/>
<dbReference type="Gene3D" id="6.10.340.10">
    <property type="match status" value="1"/>
</dbReference>
<evidence type="ECO:0000256" key="3">
    <source>
        <dbReference type="ARBA" id="ARBA00012438"/>
    </source>
</evidence>
<dbReference type="InterPro" id="IPR004358">
    <property type="entry name" value="Sig_transdc_His_kin-like_C"/>
</dbReference>
<dbReference type="CDD" id="cd00075">
    <property type="entry name" value="HATPase"/>
    <property type="match status" value="1"/>
</dbReference>
<keyword evidence="7" id="KW-0418">Kinase</keyword>
<evidence type="ECO:0000256" key="10">
    <source>
        <dbReference type="ARBA" id="ARBA00023136"/>
    </source>
</evidence>
<evidence type="ECO:0000256" key="2">
    <source>
        <dbReference type="ARBA" id="ARBA00004370"/>
    </source>
</evidence>
<dbReference type="InterPro" id="IPR003594">
    <property type="entry name" value="HATPase_dom"/>
</dbReference>
<dbReference type="Pfam" id="PF02518">
    <property type="entry name" value="HATPase_c"/>
    <property type="match status" value="1"/>
</dbReference>
<comment type="subcellular location">
    <subcellularLocation>
        <location evidence="2">Membrane</location>
    </subcellularLocation>
</comment>
<evidence type="ECO:0000259" key="12">
    <source>
        <dbReference type="PROSITE" id="PS50109"/>
    </source>
</evidence>
<dbReference type="SUPFAM" id="SSF55874">
    <property type="entry name" value="ATPase domain of HSP90 chaperone/DNA topoisomerase II/histidine kinase"/>
    <property type="match status" value="1"/>
</dbReference>
<keyword evidence="8 11" id="KW-1133">Transmembrane helix</keyword>
<dbReference type="Pfam" id="PF00512">
    <property type="entry name" value="HisKA"/>
    <property type="match status" value="1"/>
</dbReference>
<keyword evidence="5 14" id="KW-0808">Transferase</keyword>
<keyword evidence="4" id="KW-0597">Phosphoprotein</keyword>
<evidence type="ECO:0000259" key="13">
    <source>
        <dbReference type="PROSITE" id="PS50885"/>
    </source>
</evidence>
<evidence type="ECO:0000256" key="11">
    <source>
        <dbReference type="SAM" id="Phobius"/>
    </source>
</evidence>
<evidence type="ECO:0000256" key="6">
    <source>
        <dbReference type="ARBA" id="ARBA00022692"/>
    </source>
</evidence>
<dbReference type="Proteomes" id="UP000244911">
    <property type="component" value="Unassembled WGS sequence"/>
</dbReference>
<reference evidence="14 15" key="1">
    <citation type="submission" date="2018-03" db="EMBL/GenBank/DDBJ databases">
        <authorList>
            <person name="Keele B.F."/>
        </authorList>
    </citation>
    <scope>NUCLEOTIDE SEQUENCE [LARGE SCALE GENOMIC DNA]</scope>
    <source>
        <strain evidence="14 15">CECT 8811</strain>
    </source>
</reference>
<dbReference type="Pfam" id="PF00672">
    <property type="entry name" value="HAMP"/>
    <property type="match status" value="1"/>
</dbReference>
<dbReference type="Pfam" id="PF08521">
    <property type="entry name" value="2CSK_N"/>
    <property type="match status" value="1"/>
</dbReference>
<feature type="transmembrane region" description="Helical" evidence="11">
    <location>
        <begin position="166"/>
        <end position="185"/>
    </location>
</feature>
<dbReference type="PANTHER" id="PTHR45436:SF1">
    <property type="entry name" value="SENSOR PROTEIN QSEC"/>
    <property type="match status" value="1"/>
</dbReference>
<dbReference type="CDD" id="cd00082">
    <property type="entry name" value="HisKA"/>
    <property type="match status" value="1"/>
</dbReference>
<feature type="domain" description="Histidine kinase" evidence="12">
    <location>
        <begin position="246"/>
        <end position="458"/>
    </location>
</feature>
<dbReference type="PRINTS" id="PR00344">
    <property type="entry name" value="BCTRLSENSOR"/>
</dbReference>
<dbReference type="EMBL" id="OMOI01000001">
    <property type="protein sequence ID" value="SPF76492.1"/>
    <property type="molecule type" value="Genomic_DNA"/>
</dbReference>
<dbReference type="PROSITE" id="PS50885">
    <property type="entry name" value="HAMP"/>
    <property type="match status" value="1"/>
</dbReference>
<accession>A0A2R8AKB7</accession>
<evidence type="ECO:0000256" key="4">
    <source>
        <dbReference type="ARBA" id="ARBA00022553"/>
    </source>
</evidence>
<evidence type="ECO:0000313" key="15">
    <source>
        <dbReference type="Proteomes" id="UP000244911"/>
    </source>
</evidence>
<dbReference type="PANTHER" id="PTHR45436">
    <property type="entry name" value="SENSOR HISTIDINE KINASE YKOH"/>
    <property type="match status" value="1"/>
</dbReference>
<keyword evidence="6 11" id="KW-0812">Transmembrane</keyword>
<evidence type="ECO:0000256" key="8">
    <source>
        <dbReference type="ARBA" id="ARBA00022989"/>
    </source>
</evidence>
<keyword evidence="9" id="KW-0902">Two-component regulatory system</keyword>
<comment type="catalytic activity">
    <reaction evidence="1">
        <text>ATP + protein L-histidine = ADP + protein N-phospho-L-histidine.</text>
        <dbReference type="EC" id="2.7.13.3"/>
    </reaction>
</comment>
<evidence type="ECO:0000313" key="14">
    <source>
        <dbReference type="EMBL" id="SPF76492.1"/>
    </source>
</evidence>
<dbReference type="EC" id="2.7.13.3" evidence="3"/>
<feature type="domain" description="HAMP" evidence="13">
    <location>
        <begin position="187"/>
        <end position="238"/>
    </location>
</feature>
<dbReference type="InterPro" id="IPR050428">
    <property type="entry name" value="TCS_sensor_his_kinase"/>
</dbReference>
<gene>
    <name evidence="14" type="primary">qseC</name>
    <name evidence="14" type="ORF">ALP8811_01500</name>
</gene>
<organism evidence="14 15">
    <name type="scientific">Aliiroseovarius pelagivivens</name>
    <dbReference type="NCBI Taxonomy" id="1639690"/>
    <lineage>
        <taxon>Bacteria</taxon>
        <taxon>Pseudomonadati</taxon>
        <taxon>Pseudomonadota</taxon>
        <taxon>Alphaproteobacteria</taxon>
        <taxon>Rhodobacterales</taxon>
        <taxon>Paracoccaceae</taxon>
        <taxon>Aliiroseovarius</taxon>
    </lineage>
</organism>
<dbReference type="SUPFAM" id="SSF47384">
    <property type="entry name" value="Homodimeric domain of signal transducing histidine kinase"/>
    <property type="match status" value="1"/>
</dbReference>
<dbReference type="Gene3D" id="3.30.565.10">
    <property type="entry name" value="Histidine kinase-like ATPase, C-terminal domain"/>
    <property type="match status" value="1"/>
</dbReference>
<dbReference type="OrthoDB" id="913606at2"/>
<dbReference type="RefSeq" id="WP_108856490.1">
    <property type="nucleotide sequence ID" value="NZ_OMOI01000001.1"/>
</dbReference>
<dbReference type="InterPro" id="IPR003661">
    <property type="entry name" value="HisK_dim/P_dom"/>
</dbReference>
<dbReference type="InterPro" id="IPR005467">
    <property type="entry name" value="His_kinase_dom"/>
</dbReference>
<keyword evidence="15" id="KW-1185">Reference proteome</keyword>
<feature type="transmembrane region" description="Helical" evidence="11">
    <location>
        <begin position="14"/>
        <end position="33"/>
    </location>
</feature>
<name>A0A2R8AKB7_9RHOB</name>
<dbReference type="InterPro" id="IPR013727">
    <property type="entry name" value="2CSK_N"/>
</dbReference>
<evidence type="ECO:0000256" key="7">
    <source>
        <dbReference type="ARBA" id="ARBA00022777"/>
    </source>
</evidence>
<evidence type="ECO:0000256" key="1">
    <source>
        <dbReference type="ARBA" id="ARBA00000085"/>
    </source>
</evidence>
<dbReference type="GO" id="GO:0005886">
    <property type="term" value="C:plasma membrane"/>
    <property type="evidence" value="ECO:0007669"/>
    <property type="project" value="TreeGrafter"/>
</dbReference>